<comment type="caution">
    <text evidence="4">The sequence shown here is derived from an EMBL/GenBank/DDBJ whole genome shotgun (WGS) entry which is preliminary data.</text>
</comment>
<name>A0A849ANS3_9MICO</name>
<feature type="compositionally biased region" description="Basic and acidic residues" evidence="1">
    <location>
        <begin position="783"/>
        <end position="797"/>
    </location>
</feature>
<evidence type="ECO:0000256" key="2">
    <source>
        <dbReference type="SAM" id="Phobius"/>
    </source>
</evidence>
<sequence length="812" mass="82534">MSAASSRPHGSISPALRSHLLAVVLTALLVLLPFGMPGAAHAATDLSTSADIRLAANDPVVAARNSPVTVSGSITNTGGSDIQQPVVRVSLADQLLDTHAEVDAWSEGRSRIATAQVASGQPAAIAAGQTVTFSVTIPAERLRFSYGLASLPMTVAVTDDAAQSGSAVRGTTRTTLEFRNGAVTAPLQVSVVVPLTLPADPALYGPSGGDRVAAWRRAIGPDSRIQQTLDAFAGLPVTWAIDPEVVDPPVGADDNVPAATTAPPSTPTPNTPAPSASSSAAPSATESPRPTSSGAATSTGPAASDSSNASGSSGSPSSSGSSSSSSPSSASSSSAPPASTDSVDGLVAGLKQRLTGLDSAQSVWWLPWDDPDLGALRTAGSAGQALATRDLSRGILTDLRGVSTQRVLAPVGTVPGAAVTAAARKLSGTDKAAPIALLPSRALPVRDQPSATARVAGTSGVLAYDESLSATFGTPSSSAGQQANLLLAELMATYQQSPGTARSLALLAPRTGGADPQVLAAQVRAMNAAPWVNLRTGSDTTTALRSAPVTTLLGTPRPGPPYPRPEAPAATAALLDGLPDARRRLTALQSILVDSNALMDDRRRALDVIGSTRWRGNASAATSVADRGDMAVTALLDKVSVRDSTINFFANSGDVTVTVINDLNRAVHDVTLTLQPRKYQLKVESPSTTVQIRANSRGAAKFGIKAVGSGNVPIDVLLSTPQGTTLPSSDAPAELTVNVRPTSGWIMWVLGALAVLVLIFGLRRALRRGPRTASAPAPAGSPARDDAIVDAGERVAKLPDGPTRTTESTTDD</sequence>
<feature type="compositionally biased region" description="Polar residues" evidence="1">
    <location>
        <begin position="803"/>
        <end position="812"/>
    </location>
</feature>
<accession>A0A849ANS3</accession>
<keyword evidence="5" id="KW-1185">Reference proteome</keyword>
<dbReference type="Pfam" id="PF19516">
    <property type="entry name" value="DUF6049"/>
    <property type="match status" value="1"/>
</dbReference>
<feature type="region of interest" description="Disordered" evidence="1">
    <location>
        <begin position="246"/>
        <end position="343"/>
    </location>
</feature>
<feature type="signal peptide" evidence="3">
    <location>
        <begin position="1"/>
        <end position="42"/>
    </location>
</feature>
<evidence type="ECO:0000256" key="1">
    <source>
        <dbReference type="SAM" id="MobiDB-lite"/>
    </source>
</evidence>
<organism evidence="4 5">
    <name type="scientific">Flexivirga aerilata</name>
    <dbReference type="NCBI Taxonomy" id="1656889"/>
    <lineage>
        <taxon>Bacteria</taxon>
        <taxon>Bacillati</taxon>
        <taxon>Actinomycetota</taxon>
        <taxon>Actinomycetes</taxon>
        <taxon>Micrococcales</taxon>
        <taxon>Dermacoccaceae</taxon>
        <taxon>Flexivirga</taxon>
    </lineage>
</organism>
<dbReference type="InterPro" id="IPR046112">
    <property type="entry name" value="DUF6049"/>
</dbReference>
<keyword evidence="3" id="KW-0732">Signal</keyword>
<gene>
    <name evidence="4" type="ORF">HJ588_04075</name>
</gene>
<keyword evidence="2" id="KW-0472">Membrane</keyword>
<proteinExistence type="predicted"/>
<dbReference type="AlphaFoldDB" id="A0A849ANS3"/>
<feature type="chain" id="PRO_5032487550" evidence="3">
    <location>
        <begin position="43"/>
        <end position="812"/>
    </location>
</feature>
<evidence type="ECO:0000313" key="5">
    <source>
        <dbReference type="Proteomes" id="UP000557772"/>
    </source>
</evidence>
<evidence type="ECO:0000256" key="3">
    <source>
        <dbReference type="SAM" id="SignalP"/>
    </source>
</evidence>
<feature type="region of interest" description="Disordered" evidence="1">
    <location>
        <begin position="771"/>
        <end position="812"/>
    </location>
</feature>
<feature type="transmembrane region" description="Helical" evidence="2">
    <location>
        <begin position="745"/>
        <end position="762"/>
    </location>
</feature>
<feature type="compositionally biased region" description="Low complexity" evidence="1">
    <location>
        <begin position="273"/>
        <end position="339"/>
    </location>
</feature>
<keyword evidence="2" id="KW-1133">Transmembrane helix</keyword>
<keyword evidence="2" id="KW-0812">Transmembrane</keyword>
<dbReference type="RefSeq" id="WP_171152175.1">
    <property type="nucleotide sequence ID" value="NZ_JABENB010000001.1"/>
</dbReference>
<feature type="compositionally biased region" description="Low complexity" evidence="1">
    <location>
        <begin position="771"/>
        <end position="782"/>
    </location>
</feature>
<dbReference type="EMBL" id="JABENB010000001">
    <property type="protein sequence ID" value="NNG38452.1"/>
    <property type="molecule type" value="Genomic_DNA"/>
</dbReference>
<dbReference type="Proteomes" id="UP000557772">
    <property type="component" value="Unassembled WGS sequence"/>
</dbReference>
<reference evidence="4 5" key="1">
    <citation type="submission" date="2020-05" db="EMBL/GenBank/DDBJ databases">
        <title>Flexivirga sp. ID2601S isolated from air conditioner.</title>
        <authorList>
            <person name="Kim D.H."/>
        </authorList>
    </citation>
    <scope>NUCLEOTIDE SEQUENCE [LARGE SCALE GENOMIC DNA]</scope>
    <source>
        <strain evidence="4 5">ID2601S</strain>
    </source>
</reference>
<protein>
    <submittedName>
        <fullName evidence="4">Uncharacterized protein</fullName>
    </submittedName>
</protein>
<evidence type="ECO:0000313" key="4">
    <source>
        <dbReference type="EMBL" id="NNG38452.1"/>
    </source>
</evidence>